<organism evidence="10 11">
    <name type="scientific">Cyprinus carpio carpio</name>
    <dbReference type="NCBI Taxonomy" id="630221"/>
    <lineage>
        <taxon>Eukaryota</taxon>
        <taxon>Metazoa</taxon>
        <taxon>Chordata</taxon>
        <taxon>Craniata</taxon>
        <taxon>Vertebrata</taxon>
        <taxon>Euteleostomi</taxon>
        <taxon>Actinopterygii</taxon>
        <taxon>Neopterygii</taxon>
        <taxon>Teleostei</taxon>
        <taxon>Ostariophysi</taxon>
        <taxon>Cypriniformes</taxon>
        <taxon>Cyprinidae</taxon>
        <taxon>Cyprininae</taxon>
        <taxon>Cyprinus</taxon>
    </lineage>
</organism>
<feature type="region of interest" description="Disordered" evidence="8">
    <location>
        <begin position="76"/>
        <end position="95"/>
    </location>
</feature>
<evidence type="ECO:0000256" key="8">
    <source>
        <dbReference type="SAM" id="MobiDB-lite"/>
    </source>
</evidence>
<dbReference type="AlphaFoldDB" id="A0A9J7Z5P9"/>
<proteinExistence type="inferred from homology"/>
<dbReference type="InterPro" id="IPR013152">
    <property type="entry name" value="Gastrin/cholecystokinin_CS"/>
</dbReference>
<feature type="compositionally biased region" description="Polar residues" evidence="8">
    <location>
        <begin position="1"/>
        <end position="17"/>
    </location>
</feature>
<evidence type="ECO:0000313" key="10">
    <source>
        <dbReference type="Ensembl" id="ENSCCRP00000128334.1"/>
    </source>
</evidence>
<evidence type="ECO:0000256" key="3">
    <source>
        <dbReference type="ARBA" id="ARBA00022525"/>
    </source>
</evidence>
<evidence type="ECO:0000256" key="1">
    <source>
        <dbReference type="ARBA" id="ARBA00004613"/>
    </source>
</evidence>
<evidence type="ECO:0000259" key="9">
    <source>
        <dbReference type="Pfam" id="PF00918"/>
    </source>
</evidence>
<dbReference type="SMART" id="SM00029">
    <property type="entry name" value="GASTRIN"/>
    <property type="match status" value="1"/>
</dbReference>
<dbReference type="GO" id="GO:0005615">
    <property type="term" value="C:extracellular space"/>
    <property type="evidence" value="ECO:0007669"/>
    <property type="project" value="TreeGrafter"/>
</dbReference>
<dbReference type="Ensembl" id="ENSCCRT00000189893.1">
    <property type="protein sequence ID" value="ENSCCRP00000128334.1"/>
    <property type="gene ID" value="ENSCCRG00000006470.2"/>
</dbReference>
<reference evidence="10" key="1">
    <citation type="submission" date="2025-08" db="UniProtKB">
        <authorList>
            <consortium name="Ensembl"/>
        </authorList>
    </citation>
    <scope>IDENTIFICATION</scope>
</reference>
<reference evidence="10" key="2">
    <citation type="submission" date="2025-09" db="UniProtKB">
        <authorList>
            <consortium name="Ensembl"/>
        </authorList>
    </citation>
    <scope>IDENTIFICATION</scope>
</reference>
<dbReference type="PANTHER" id="PTHR10786">
    <property type="entry name" value="CHOLECYSTOKININ"/>
    <property type="match status" value="1"/>
</dbReference>
<keyword evidence="5" id="KW-0165">Cleavage on pair of basic residues</keyword>
<dbReference type="Proteomes" id="UP001108240">
    <property type="component" value="Unplaced"/>
</dbReference>
<evidence type="ECO:0000256" key="6">
    <source>
        <dbReference type="ARBA" id="ARBA00022815"/>
    </source>
</evidence>
<accession>A0A9J7Z5P9</accession>
<keyword evidence="4" id="KW-0765">Sulfation</keyword>
<feature type="compositionally biased region" description="Polar residues" evidence="8">
    <location>
        <begin position="42"/>
        <end position="51"/>
    </location>
</feature>
<evidence type="ECO:0000256" key="7">
    <source>
        <dbReference type="RuleBase" id="RU004362"/>
    </source>
</evidence>
<dbReference type="GO" id="GO:0007586">
    <property type="term" value="P:digestion"/>
    <property type="evidence" value="ECO:0007669"/>
    <property type="project" value="InterPro"/>
</dbReference>
<comment type="subcellular location">
    <subcellularLocation>
        <location evidence="1 7">Secreted</location>
    </subcellularLocation>
</comment>
<comment type="similarity">
    <text evidence="2 7">Belongs to the gastrin/cholecystokinin family.</text>
</comment>
<keyword evidence="11" id="KW-1185">Reference proteome</keyword>
<evidence type="ECO:0000256" key="5">
    <source>
        <dbReference type="ARBA" id="ARBA00022685"/>
    </source>
</evidence>
<evidence type="ECO:0000256" key="4">
    <source>
        <dbReference type="ARBA" id="ARBA00022641"/>
    </source>
</evidence>
<feature type="domain" description="Gastrin/cholecystokinin peptide hormone" evidence="9">
    <location>
        <begin position="56"/>
        <end position="179"/>
    </location>
</feature>
<sequence length="179" mass="20018">MLHSTSHASVPTPSTQMFHPDNHERKRGMERGRKNERENTHFHSPSSSQNRIRMNSGVCMCVILAALSASCLGLPRSSSPGTDDSPLPSQLDTSLSGHHRVIRSTSLTLKQQPEGNTDPDTRANLSELLAKLISKKGSVRRNSSMNNRANSINHRIKDRDYVGWMDFGRRSAEEYEYSS</sequence>
<dbReference type="GO" id="GO:0005184">
    <property type="term" value="F:neuropeptide hormone activity"/>
    <property type="evidence" value="ECO:0007669"/>
    <property type="project" value="InterPro"/>
</dbReference>
<dbReference type="GeneTree" id="ENSGT00390000003571"/>
<dbReference type="PANTHER" id="PTHR10786:SF0">
    <property type="entry name" value="CHOLECYSTOKININ"/>
    <property type="match status" value="1"/>
</dbReference>
<keyword evidence="3" id="KW-0964">Secreted</keyword>
<feature type="compositionally biased region" description="Basic and acidic residues" evidence="8">
    <location>
        <begin position="20"/>
        <end position="41"/>
    </location>
</feature>
<dbReference type="GO" id="GO:0030424">
    <property type="term" value="C:axon"/>
    <property type="evidence" value="ECO:0007669"/>
    <property type="project" value="TreeGrafter"/>
</dbReference>
<evidence type="ECO:0000313" key="11">
    <source>
        <dbReference type="Proteomes" id="UP001108240"/>
    </source>
</evidence>
<protein>
    <recommendedName>
        <fullName evidence="9">Gastrin/cholecystokinin peptide hormone domain-containing protein</fullName>
    </recommendedName>
</protein>
<evidence type="ECO:0000256" key="2">
    <source>
        <dbReference type="ARBA" id="ARBA00006273"/>
    </source>
</evidence>
<dbReference type="InterPro" id="IPR001651">
    <property type="entry name" value="Gastrin/CCK"/>
</dbReference>
<dbReference type="PROSITE" id="PS00259">
    <property type="entry name" value="GASTRIN"/>
    <property type="match status" value="1"/>
</dbReference>
<dbReference type="InterPro" id="IPR015499">
    <property type="entry name" value="CCK-like"/>
</dbReference>
<name>A0A9J7Z5P9_CYPCA</name>
<keyword evidence="6" id="KW-0027">Amidation</keyword>
<dbReference type="Pfam" id="PF00918">
    <property type="entry name" value="Gastrin"/>
    <property type="match status" value="1"/>
</dbReference>
<feature type="region of interest" description="Disordered" evidence="8">
    <location>
        <begin position="1"/>
        <end position="51"/>
    </location>
</feature>